<proteinExistence type="predicted"/>
<dbReference type="Proteomes" id="UP001239111">
    <property type="component" value="Chromosome 4"/>
</dbReference>
<name>A0ACC2N1Z2_9HYME</name>
<organism evidence="1 2">
    <name type="scientific">Eretmocerus hayati</name>
    <dbReference type="NCBI Taxonomy" id="131215"/>
    <lineage>
        <taxon>Eukaryota</taxon>
        <taxon>Metazoa</taxon>
        <taxon>Ecdysozoa</taxon>
        <taxon>Arthropoda</taxon>
        <taxon>Hexapoda</taxon>
        <taxon>Insecta</taxon>
        <taxon>Pterygota</taxon>
        <taxon>Neoptera</taxon>
        <taxon>Endopterygota</taxon>
        <taxon>Hymenoptera</taxon>
        <taxon>Apocrita</taxon>
        <taxon>Proctotrupomorpha</taxon>
        <taxon>Chalcidoidea</taxon>
        <taxon>Aphelinidae</taxon>
        <taxon>Aphelininae</taxon>
        <taxon>Eretmocerus</taxon>
    </lineage>
</organism>
<evidence type="ECO:0000313" key="2">
    <source>
        <dbReference type="Proteomes" id="UP001239111"/>
    </source>
</evidence>
<gene>
    <name evidence="1" type="ORF">QAD02_006435</name>
</gene>
<evidence type="ECO:0000313" key="1">
    <source>
        <dbReference type="EMBL" id="KAJ8664773.1"/>
    </source>
</evidence>
<comment type="caution">
    <text evidence="1">The sequence shown here is derived from an EMBL/GenBank/DDBJ whole genome shotgun (WGS) entry which is preliminary data.</text>
</comment>
<sequence length="402" mass="44372">METAKITSLNLPDHYGKTSLHYAVTNNLDISIVQRLLEHGVDPNKRDSNGNTSLHLCIDDPFKVALLLRHDADPNIANDGGFMPLHLAAKDGKVDSMEILLKHGAEVNSGSSNGVIYAALGTTALHLAAARRDVAMIELLFKFDADPNVMDTQGDTPLHVFFKNHKLKRLSSTSLSALDRVRETSEWVGTIRKFLAKGFKDCPNADGNTLLHLTIEYMLISVVDLLLQVAPEKFPFSQNFKGETALHVLLKKSGLEANPNSLDLDAISLNSSHLSMSEAEKMLEVKRKNIIGLFPKINQMGVADQDGNTLLHLAAKNCYYETLRYLVSLFDSLCGVNSQGDTFVHLMIKSRDWKDDSELIEIIKVSIGKDQNLLSAVDWDGRTLLHIALQKGSNALLKVLLP</sequence>
<dbReference type="EMBL" id="CM056744">
    <property type="protein sequence ID" value="KAJ8664773.1"/>
    <property type="molecule type" value="Genomic_DNA"/>
</dbReference>
<accession>A0ACC2N1Z2</accession>
<protein>
    <submittedName>
        <fullName evidence="1">Uncharacterized protein</fullName>
    </submittedName>
</protein>
<keyword evidence="2" id="KW-1185">Reference proteome</keyword>
<reference evidence="1" key="1">
    <citation type="submission" date="2023-04" db="EMBL/GenBank/DDBJ databases">
        <title>A chromosome-level genome assembly of the parasitoid wasp Eretmocerus hayati.</title>
        <authorList>
            <person name="Zhong Y."/>
            <person name="Liu S."/>
            <person name="Liu Y."/>
        </authorList>
    </citation>
    <scope>NUCLEOTIDE SEQUENCE</scope>
    <source>
        <strain evidence="1">ZJU_SS_LIU_2023</strain>
    </source>
</reference>